<comment type="caution">
    <text evidence="1">The sequence shown here is derived from an EMBL/GenBank/DDBJ whole genome shotgun (WGS) entry which is preliminary data.</text>
</comment>
<dbReference type="Proteomes" id="UP001497700">
    <property type="component" value="Unassembled WGS sequence"/>
</dbReference>
<accession>A0ACB9Z4T5</accession>
<evidence type="ECO:0000313" key="2">
    <source>
        <dbReference type="Proteomes" id="UP001497700"/>
    </source>
</evidence>
<evidence type="ECO:0000313" key="1">
    <source>
        <dbReference type="EMBL" id="KAI4866099.1"/>
    </source>
</evidence>
<protein>
    <submittedName>
        <fullName evidence="1">FAD/NAD(P)-binding domain-containing protein</fullName>
    </submittedName>
</protein>
<proteinExistence type="predicted"/>
<dbReference type="EMBL" id="MU393463">
    <property type="protein sequence ID" value="KAI4866099.1"/>
    <property type="molecule type" value="Genomic_DNA"/>
</dbReference>
<sequence>MAPRESVSEYWSGVGSKVRRRVKALDNPFFHPFLFLFEIFQWIADIVFSPTPPGPSTQLSRPKVAVIGAGITGVTSAAHCIGHGFDVVIFEAGDKKSLGGIWSKVNNTSSLQIHSFMYRFHPSVQWDRGYPDRQQIISQVKQVWERYGLDMRTKFNTKVDKVYQDEKGRWIINNTANGRFEGIIAAVGTCGDPKMPKMDGMDKYKNKIYHSSQLTGVDAKNKTMIVIGGGASAVEALEYASEEGASKIYILSRSDKWIIPRNWVIDILLSLNIWGQETFLSFIPETLLKKFFYRDLQDLAPNDKGVFQDTPMVNSDVMDKLRSGEAEWVRCDIEDFTETGILVNKREKGVPKGGPGRHVNIEGDMIVMATGYKRPQLDFLPEDCFAEPYGPPNWYLQTFPPRHPSVSAINCTYLSAIGTVGNWHIGIYTRILLMFLVDPLTRPSAFWMERWIDMTKILKATAPTGAFDFFTYLELLWWFAFCVTVNPFRWKWAFFVFFGLGYALPKHVVAAEAQVRNGLGLGGADEGSKDVGSSF</sequence>
<reference evidence="1 2" key="1">
    <citation type="journal article" date="2022" name="New Phytol.">
        <title>Ecological generalism drives hyperdiversity of secondary metabolite gene clusters in xylarialean endophytes.</title>
        <authorList>
            <person name="Franco M.E.E."/>
            <person name="Wisecaver J.H."/>
            <person name="Arnold A.E."/>
            <person name="Ju Y.M."/>
            <person name="Slot J.C."/>
            <person name="Ahrendt S."/>
            <person name="Moore L.P."/>
            <person name="Eastman K.E."/>
            <person name="Scott K."/>
            <person name="Konkel Z."/>
            <person name="Mondo S.J."/>
            <person name="Kuo A."/>
            <person name="Hayes R.D."/>
            <person name="Haridas S."/>
            <person name="Andreopoulos B."/>
            <person name="Riley R."/>
            <person name="LaButti K."/>
            <person name="Pangilinan J."/>
            <person name="Lipzen A."/>
            <person name="Amirebrahimi M."/>
            <person name="Yan J."/>
            <person name="Adam C."/>
            <person name="Keymanesh K."/>
            <person name="Ng V."/>
            <person name="Louie K."/>
            <person name="Northen T."/>
            <person name="Drula E."/>
            <person name="Henrissat B."/>
            <person name="Hsieh H.M."/>
            <person name="Youens-Clark K."/>
            <person name="Lutzoni F."/>
            <person name="Miadlikowska J."/>
            <person name="Eastwood D.C."/>
            <person name="Hamelin R.C."/>
            <person name="Grigoriev I.V."/>
            <person name="U'Ren J.M."/>
        </authorList>
    </citation>
    <scope>NUCLEOTIDE SEQUENCE [LARGE SCALE GENOMIC DNA]</scope>
    <source>
        <strain evidence="1 2">CBS 119005</strain>
    </source>
</reference>
<name>A0ACB9Z4T5_9PEZI</name>
<gene>
    <name evidence="1" type="ORF">F4820DRAFT_418122</name>
</gene>
<organism evidence="1 2">
    <name type="scientific">Hypoxylon rubiginosum</name>
    <dbReference type="NCBI Taxonomy" id="110542"/>
    <lineage>
        <taxon>Eukaryota</taxon>
        <taxon>Fungi</taxon>
        <taxon>Dikarya</taxon>
        <taxon>Ascomycota</taxon>
        <taxon>Pezizomycotina</taxon>
        <taxon>Sordariomycetes</taxon>
        <taxon>Xylariomycetidae</taxon>
        <taxon>Xylariales</taxon>
        <taxon>Hypoxylaceae</taxon>
        <taxon>Hypoxylon</taxon>
    </lineage>
</organism>
<keyword evidence="2" id="KW-1185">Reference proteome</keyword>